<dbReference type="PANTHER" id="PTHR14270">
    <property type="entry name" value="NONSENSE-MEDIATED MRNA DECAY FACTOR SMG9"/>
    <property type="match status" value="1"/>
</dbReference>
<evidence type="ECO:0000313" key="5">
    <source>
        <dbReference type="Proteomes" id="UP000494206"/>
    </source>
</evidence>
<comment type="similarity">
    <text evidence="1">Belongs to the SMG9 family.</text>
</comment>
<reference evidence="4 5" key="1">
    <citation type="submission" date="2020-04" db="EMBL/GenBank/DDBJ databases">
        <authorList>
            <person name="Laetsch R D."/>
            <person name="Stevens L."/>
            <person name="Kumar S."/>
            <person name="Blaxter L. M."/>
        </authorList>
    </citation>
    <scope>NUCLEOTIDE SEQUENCE [LARGE SCALE GENOMIC DNA]</scope>
</reference>
<dbReference type="EMBL" id="CADEPM010000004">
    <property type="protein sequence ID" value="CAB3404821.1"/>
    <property type="molecule type" value="Genomic_DNA"/>
</dbReference>
<gene>
    <name evidence="4" type="ORF">CBOVIS_LOCUS7089</name>
</gene>
<keyword evidence="2" id="KW-0866">Nonsense-mediated mRNA decay</keyword>
<evidence type="ECO:0008006" key="6">
    <source>
        <dbReference type="Google" id="ProtNLM"/>
    </source>
</evidence>
<feature type="compositionally biased region" description="Basic and acidic residues" evidence="3">
    <location>
        <begin position="28"/>
        <end position="39"/>
    </location>
</feature>
<dbReference type="SUPFAM" id="SSF52540">
    <property type="entry name" value="P-loop containing nucleoside triphosphate hydrolases"/>
    <property type="match status" value="1"/>
</dbReference>
<sequence>MESSYHRSIKKSTRDDPPRFAIKSRNTIPEKDNRHRDSELPSTVINDNKSDSKHMKEGMRLISDFNEFADNLSEYFSPTNCNYNVIAAIGPQGSGKSTILSMLAGNTSRQMYREYVFRPVSREANEQSRHQTTKLEIFVANGHIFIDCQPMHSYSIAEQSNFRQKGTNASYTDESWMLRMLALLISVSHTILVCTEVIIDRNIISTIRMAELIRPTLSTFDLKLSIERKTNLVFVHTKAKRRDFEPSCSCIPDSNDIDMQTEDQALDEFDQSILSIRQELIKHRSNFTTTPGVLTERKWLDLCKSVWNDENIIFAIGVFDDMTRDSYYFNETTHLFPTKPRM</sequence>
<organism evidence="4 5">
    <name type="scientific">Caenorhabditis bovis</name>
    <dbReference type="NCBI Taxonomy" id="2654633"/>
    <lineage>
        <taxon>Eukaryota</taxon>
        <taxon>Metazoa</taxon>
        <taxon>Ecdysozoa</taxon>
        <taxon>Nematoda</taxon>
        <taxon>Chromadorea</taxon>
        <taxon>Rhabditida</taxon>
        <taxon>Rhabditina</taxon>
        <taxon>Rhabditomorpha</taxon>
        <taxon>Rhabditoidea</taxon>
        <taxon>Rhabditidae</taxon>
        <taxon>Peloderinae</taxon>
        <taxon>Caenorhabditis</taxon>
    </lineage>
</organism>
<evidence type="ECO:0000256" key="3">
    <source>
        <dbReference type="SAM" id="MobiDB-lite"/>
    </source>
</evidence>
<dbReference type="InterPro" id="IPR027417">
    <property type="entry name" value="P-loop_NTPase"/>
</dbReference>
<comment type="caution">
    <text evidence="4">The sequence shown here is derived from an EMBL/GenBank/DDBJ whole genome shotgun (WGS) entry which is preliminary data.</text>
</comment>
<dbReference type="Proteomes" id="UP000494206">
    <property type="component" value="Unassembled WGS sequence"/>
</dbReference>
<evidence type="ECO:0000313" key="4">
    <source>
        <dbReference type="EMBL" id="CAB3404821.1"/>
    </source>
</evidence>
<proteinExistence type="inferred from homology"/>
<keyword evidence="5" id="KW-1185">Reference proteome</keyword>
<evidence type="ECO:0000256" key="2">
    <source>
        <dbReference type="ARBA" id="ARBA00023161"/>
    </source>
</evidence>
<dbReference type="PANTHER" id="PTHR14270:SF0">
    <property type="entry name" value="NONSENSE-MEDIATED MRNA DECAY FACTOR SMG9"/>
    <property type="match status" value="1"/>
</dbReference>
<dbReference type="OrthoDB" id="79514at2759"/>
<dbReference type="InterPro" id="IPR039177">
    <property type="entry name" value="SMG9"/>
</dbReference>
<name>A0A8S1F2P2_9PELO</name>
<evidence type="ECO:0000256" key="1">
    <source>
        <dbReference type="ARBA" id="ARBA00007712"/>
    </source>
</evidence>
<accession>A0A8S1F2P2</accession>
<feature type="region of interest" description="Disordered" evidence="3">
    <location>
        <begin position="1"/>
        <end position="52"/>
    </location>
</feature>
<dbReference type="AlphaFoldDB" id="A0A8S1F2P2"/>
<dbReference type="GO" id="GO:0000184">
    <property type="term" value="P:nuclear-transcribed mRNA catabolic process, nonsense-mediated decay"/>
    <property type="evidence" value="ECO:0007669"/>
    <property type="project" value="UniProtKB-KW"/>
</dbReference>
<protein>
    <recommendedName>
        <fullName evidence="6">Protein SMG9</fullName>
    </recommendedName>
</protein>